<evidence type="ECO:0000313" key="5">
    <source>
        <dbReference type="Proteomes" id="UP001358614"/>
    </source>
</evidence>
<protein>
    <submittedName>
        <fullName evidence="4">Uncharacterized protein</fullName>
    </submittedName>
</protein>
<dbReference type="GeneID" id="91101003"/>
<reference evidence="4 5" key="1">
    <citation type="submission" date="2024-01" db="EMBL/GenBank/DDBJ databases">
        <title>Comparative genomics of Cryptococcus and Kwoniella reveals pathogenesis evolution and contrasting modes of karyotype evolution via chromosome fusion or intercentromeric recombination.</title>
        <authorList>
            <person name="Coelho M.A."/>
            <person name="David-Palma M."/>
            <person name="Shea T."/>
            <person name="Bowers K."/>
            <person name="McGinley-Smith S."/>
            <person name="Mohammad A.W."/>
            <person name="Gnirke A."/>
            <person name="Yurkov A.M."/>
            <person name="Nowrousian M."/>
            <person name="Sun S."/>
            <person name="Cuomo C.A."/>
            <person name="Heitman J."/>
        </authorList>
    </citation>
    <scope>NUCLEOTIDE SEQUENCE [LARGE SCALE GENOMIC DNA]</scope>
    <source>
        <strain evidence="4 5">PYCC6329</strain>
    </source>
</reference>
<keyword evidence="3" id="KW-0732">Signal</keyword>
<sequence length="567" mass="61211">MPAPTLPCLLILLLTFILSFTSNVQAKEPYNITVSDQSPTISYSPSRSGPADQSWNVTYSDSNWSDYVNQTVGQGVSSHYTTYIGANASLGWWGSAVYLWAEAGENDIEVKVDGNTTAKKIDEGWYVDKLPEGWHRLRVRVRGNGGVTITGVTFTTVIGEEGATPVNSTIQAIFGENQINGVFSQSTGQWETATQIGGAGNQSIQTYNRLDSFTPGSKLIFQPPSNTSFIILYGSVNFDHDQFSVSLTSLNLPNVATSGDVQDTATTTTTIGGVPATQQFYGTSPWVSMDQVLYYANLDTTAQYTVTVENQGQGRPYWDISKAVFIQPQGGKPSGSSSNTAAIAGGVAGGVVALILIAGLLWFFVFRKKRDQRKRKQEANLYEDKPFEIDPYTPHGDESAGDAYANAASGGHTPFDHTPPSSLQRDSTVTPLLMGSAGSPDPRSSYQSSGSYNPHRNSLPHSADGYGYYAPSSSIQTSQETGGNGMVLHNPDQAQNSPGRPNSGVQGIKARYSNNNERRRRSNIIQEEDAGAVPHPQPAEEEQTVIPPSYNPSWAQNRSDNGSRTNP</sequence>
<dbReference type="Proteomes" id="UP001358614">
    <property type="component" value="Chromosome 1"/>
</dbReference>
<feature type="transmembrane region" description="Helical" evidence="2">
    <location>
        <begin position="342"/>
        <end position="366"/>
    </location>
</feature>
<feature type="compositionally biased region" description="Polar residues" evidence="1">
    <location>
        <begin position="419"/>
        <end position="430"/>
    </location>
</feature>
<keyword evidence="2" id="KW-0472">Membrane</keyword>
<feature type="compositionally biased region" description="Polar residues" evidence="1">
    <location>
        <begin position="442"/>
        <end position="460"/>
    </location>
</feature>
<proteinExistence type="predicted"/>
<feature type="chain" id="PRO_5043960202" evidence="3">
    <location>
        <begin position="27"/>
        <end position="567"/>
    </location>
</feature>
<evidence type="ECO:0000256" key="1">
    <source>
        <dbReference type="SAM" id="MobiDB-lite"/>
    </source>
</evidence>
<organism evidence="4 5">
    <name type="scientific">Kwoniella europaea PYCC6329</name>
    <dbReference type="NCBI Taxonomy" id="1423913"/>
    <lineage>
        <taxon>Eukaryota</taxon>
        <taxon>Fungi</taxon>
        <taxon>Dikarya</taxon>
        <taxon>Basidiomycota</taxon>
        <taxon>Agaricomycotina</taxon>
        <taxon>Tremellomycetes</taxon>
        <taxon>Tremellales</taxon>
        <taxon>Cryptococcaceae</taxon>
        <taxon>Kwoniella</taxon>
    </lineage>
</organism>
<dbReference type="KEGG" id="ker:91101003"/>
<accession>A0AAX4KFG7</accession>
<keyword evidence="2" id="KW-1133">Transmembrane helix</keyword>
<name>A0AAX4KFG7_9TREE</name>
<dbReference type="AlphaFoldDB" id="A0AAX4KFG7"/>
<evidence type="ECO:0000256" key="3">
    <source>
        <dbReference type="SAM" id="SignalP"/>
    </source>
</evidence>
<gene>
    <name evidence="4" type="ORF">V865_002199</name>
</gene>
<dbReference type="RefSeq" id="XP_066082100.1">
    <property type="nucleotide sequence ID" value="XM_066226003.1"/>
</dbReference>
<feature type="compositionally biased region" description="Polar residues" evidence="1">
    <location>
        <begin position="551"/>
        <end position="567"/>
    </location>
</feature>
<keyword evidence="2" id="KW-0812">Transmembrane</keyword>
<feature type="compositionally biased region" description="Polar residues" evidence="1">
    <location>
        <begin position="471"/>
        <end position="481"/>
    </location>
</feature>
<dbReference type="EMBL" id="CP144089">
    <property type="protein sequence ID" value="WWD04133.1"/>
    <property type="molecule type" value="Genomic_DNA"/>
</dbReference>
<evidence type="ECO:0000313" key="4">
    <source>
        <dbReference type="EMBL" id="WWD04133.1"/>
    </source>
</evidence>
<evidence type="ECO:0000256" key="2">
    <source>
        <dbReference type="SAM" id="Phobius"/>
    </source>
</evidence>
<keyword evidence="5" id="KW-1185">Reference proteome</keyword>
<feature type="region of interest" description="Disordered" evidence="1">
    <location>
        <begin position="386"/>
        <end position="567"/>
    </location>
</feature>
<feature type="compositionally biased region" description="Polar residues" evidence="1">
    <location>
        <begin position="492"/>
        <end position="505"/>
    </location>
</feature>
<feature type="signal peptide" evidence="3">
    <location>
        <begin position="1"/>
        <end position="26"/>
    </location>
</feature>
<dbReference type="Gene3D" id="1.20.5.510">
    <property type="entry name" value="Single helix bin"/>
    <property type="match status" value="1"/>
</dbReference>